<dbReference type="OrthoDB" id="268530at2759"/>
<sequence>MIPYEILFLFRVMPKPELTSALKRAANTIFQKGGIIRKLEHLGTRDMPYKISVHGVPYRSASYFLYECNIPPAKIEDILDEYNRDVDVIRRRIFKKNVPETFECTLHEECLPPPYRKDVQELIQQARRSDKPKFKYNTGLDYYPFQK</sequence>
<evidence type="ECO:0000256" key="2">
    <source>
        <dbReference type="ARBA" id="ARBA00035170"/>
    </source>
</evidence>
<proteinExistence type="inferred from homology"/>
<protein>
    <recommendedName>
        <fullName evidence="2">Small ribosomal subunit protein bS6m</fullName>
    </recommendedName>
    <alternativeName>
        <fullName evidence="3">28S ribosomal protein S6, mitochondrial</fullName>
    </alternativeName>
</protein>
<organism evidence="4 5">
    <name type="scientific">Psylliodes chrysocephalus</name>
    <dbReference type="NCBI Taxonomy" id="3402493"/>
    <lineage>
        <taxon>Eukaryota</taxon>
        <taxon>Metazoa</taxon>
        <taxon>Ecdysozoa</taxon>
        <taxon>Arthropoda</taxon>
        <taxon>Hexapoda</taxon>
        <taxon>Insecta</taxon>
        <taxon>Pterygota</taxon>
        <taxon>Neoptera</taxon>
        <taxon>Endopterygota</taxon>
        <taxon>Coleoptera</taxon>
        <taxon>Polyphaga</taxon>
        <taxon>Cucujiformia</taxon>
        <taxon>Chrysomeloidea</taxon>
        <taxon>Chrysomelidae</taxon>
        <taxon>Galerucinae</taxon>
        <taxon>Alticini</taxon>
        <taxon>Psylliodes</taxon>
    </lineage>
</organism>
<dbReference type="PANTHER" id="PTHR21011:SF1">
    <property type="entry name" value="SMALL RIBOSOMAL SUBUNIT PROTEIN BS6M"/>
    <property type="match status" value="1"/>
</dbReference>
<dbReference type="GO" id="GO:0006412">
    <property type="term" value="P:translation"/>
    <property type="evidence" value="ECO:0007669"/>
    <property type="project" value="InterPro"/>
</dbReference>
<dbReference type="SUPFAM" id="SSF54995">
    <property type="entry name" value="Ribosomal protein S6"/>
    <property type="match status" value="1"/>
</dbReference>
<reference evidence="4" key="1">
    <citation type="submission" date="2022-01" db="EMBL/GenBank/DDBJ databases">
        <authorList>
            <person name="King R."/>
        </authorList>
    </citation>
    <scope>NUCLEOTIDE SEQUENCE</scope>
</reference>
<evidence type="ECO:0000256" key="1">
    <source>
        <dbReference type="ARBA" id="ARBA00009512"/>
    </source>
</evidence>
<dbReference type="GO" id="GO:0003735">
    <property type="term" value="F:structural constituent of ribosome"/>
    <property type="evidence" value="ECO:0007669"/>
    <property type="project" value="InterPro"/>
</dbReference>
<dbReference type="PANTHER" id="PTHR21011">
    <property type="entry name" value="MITOCHONDRIAL 28S RIBOSOMAL PROTEIN S6"/>
    <property type="match status" value="1"/>
</dbReference>
<dbReference type="GO" id="GO:0005763">
    <property type="term" value="C:mitochondrial small ribosomal subunit"/>
    <property type="evidence" value="ECO:0007669"/>
    <property type="project" value="TreeGrafter"/>
</dbReference>
<evidence type="ECO:0000313" key="5">
    <source>
        <dbReference type="Proteomes" id="UP001153636"/>
    </source>
</evidence>
<gene>
    <name evidence="4" type="ORF">PSYICH_LOCUS1042</name>
</gene>
<dbReference type="Proteomes" id="UP001153636">
    <property type="component" value="Chromosome 1"/>
</dbReference>
<evidence type="ECO:0000313" key="4">
    <source>
        <dbReference type="EMBL" id="CAH1099917.1"/>
    </source>
</evidence>
<dbReference type="InterPro" id="IPR035980">
    <property type="entry name" value="Ribosomal_bS6_sf"/>
</dbReference>
<accession>A0A9P0CJS3</accession>
<dbReference type="EMBL" id="OV651813">
    <property type="protein sequence ID" value="CAH1099917.1"/>
    <property type="molecule type" value="Genomic_DNA"/>
</dbReference>
<dbReference type="AlphaFoldDB" id="A0A9P0CJS3"/>
<dbReference type="InterPro" id="IPR000529">
    <property type="entry name" value="Ribosomal_bS6"/>
</dbReference>
<comment type="similarity">
    <text evidence="1">Belongs to the bacterial ribosomal protein bS6 family.</text>
</comment>
<dbReference type="InterPro" id="IPR014717">
    <property type="entry name" value="Transl_elong_EF1B/ribsomal_bS6"/>
</dbReference>
<dbReference type="FunFam" id="3.30.70.60:FF:000014">
    <property type="entry name" value="28S ribosomal protein S6, mitochondrial"/>
    <property type="match status" value="1"/>
</dbReference>
<dbReference type="GO" id="GO:0070181">
    <property type="term" value="F:small ribosomal subunit rRNA binding"/>
    <property type="evidence" value="ECO:0007669"/>
    <property type="project" value="TreeGrafter"/>
</dbReference>
<dbReference type="Gene3D" id="3.30.70.60">
    <property type="match status" value="1"/>
</dbReference>
<keyword evidence="5" id="KW-1185">Reference proteome</keyword>
<evidence type="ECO:0000256" key="3">
    <source>
        <dbReference type="ARBA" id="ARBA00035365"/>
    </source>
</evidence>
<dbReference type="CDD" id="cd15465">
    <property type="entry name" value="bS6_mito"/>
    <property type="match status" value="1"/>
</dbReference>
<name>A0A9P0CJS3_9CUCU</name>
<dbReference type="Pfam" id="PF01250">
    <property type="entry name" value="Ribosomal_S6"/>
    <property type="match status" value="1"/>
</dbReference>